<dbReference type="SUPFAM" id="SSF53901">
    <property type="entry name" value="Thiolase-like"/>
    <property type="match status" value="1"/>
</dbReference>
<dbReference type="Gene3D" id="3.40.47.10">
    <property type="match status" value="1"/>
</dbReference>
<organism evidence="2 3">
    <name type="scientific">Vespula squamosa</name>
    <name type="common">Southern yellow jacket</name>
    <name type="synonym">Wasp</name>
    <dbReference type="NCBI Taxonomy" id="30214"/>
    <lineage>
        <taxon>Eukaryota</taxon>
        <taxon>Metazoa</taxon>
        <taxon>Ecdysozoa</taxon>
        <taxon>Arthropoda</taxon>
        <taxon>Hexapoda</taxon>
        <taxon>Insecta</taxon>
        <taxon>Pterygota</taxon>
        <taxon>Neoptera</taxon>
        <taxon>Endopterygota</taxon>
        <taxon>Hymenoptera</taxon>
        <taxon>Apocrita</taxon>
        <taxon>Aculeata</taxon>
        <taxon>Vespoidea</taxon>
        <taxon>Vespidae</taxon>
        <taxon>Vespinae</taxon>
        <taxon>Vespula</taxon>
    </lineage>
</organism>
<dbReference type="InterPro" id="IPR020841">
    <property type="entry name" value="PKS_Beta-ketoAc_synthase_dom"/>
</dbReference>
<protein>
    <submittedName>
        <fullName evidence="2">Fatty acid synthase-like</fullName>
    </submittedName>
</protein>
<dbReference type="InterPro" id="IPR016039">
    <property type="entry name" value="Thiolase-like"/>
</dbReference>
<accession>A0ABD2AF74</accession>
<dbReference type="PANTHER" id="PTHR43775">
    <property type="entry name" value="FATTY ACID SYNTHASE"/>
    <property type="match status" value="1"/>
</dbReference>
<dbReference type="Pfam" id="PF16197">
    <property type="entry name" value="KAsynt_C_assoc"/>
    <property type="match status" value="1"/>
</dbReference>
<dbReference type="Pfam" id="PF02801">
    <property type="entry name" value="Ketoacyl-synt_C"/>
    <property type="match status" value="1"/>
</dbReference>
<sequence>MDPMERMLFEHTSEAIINARIHPKNLYGTRTVIHAKTNCNGYKKQGITFPSSKIQSTLLKEFYEECGVRTVYIPYLEAHGIGTKIKDPEEINAIDRIFTKDRNNPLKFGSVKANLGHTKPASGLCSIAKVIISMESGLIPPNINLNQVRKDVKAFSEGRIKIVTETTPLDGEYIGVNSFGFGGANAHILLKSNPKTKHEIGYFPDKPCTIFNYSTPRYKIRTPGRIATEKPRREKWFSTSISRNEWSTSAAKFS</sequence>
<reference evidence="2 3" key="1">
    <citation type="journal article" date="2024" name="Ann. Entomol. Soc. Am.">
        <title>Genomic analyses of the southern and eastern yellowjacket wasps (Hymenoptera: Vespidae) reveal evolutionary signatures of social life.</title>
        <authorList>
            <person name="Catto M.A."/>
            <person name="Caine P.B."/>
            <person name="Orr S.E."/>
            <person name="Hunt B.G."/>
            <person name="Goodisman M.A.D."/>
        </authorList>
    </citation>
    <scope>NUCLEOTIDE SEQUENCE [LARGE SCALE GENOMIC DNA]</scope>
    <source>
        <strain evidence="2">233</strain>
        <tissue evidence="2">Head and thorax</tissue>
    </source>
</reference>
<dbReference type="EMBL" id="JAUDFV010000149">
    <property type="protein sequence ID" value="KAL2719278.1"/>
    <property type="molecule type" value="Genomic_DNA"/>
</dbReference>
<dbReference type="SMART" id="SM00825">
    <property type="entry name" value="PKS_KS"/>
    <property type="match status" value="1"/>
</dbReference>
<keyword evidence="3" id="KW-1185">Reference proteome</keyword>
<proteinExistence type="predicted"/>
<dbReference type="PROSITE" id="PS52004">
    <property type="entry name" value="KS3_2"/>
    <property type="match status" value="1"/>
</dbReference>
<dbReference type="InterPro" id="IPR014031">
    <property type="entry name" value="Ketoacyl_synth_C"/>
</dbReference>
<comment type="caution">
    <text evidence="2">The sequence shown here is derived from an EMBL/GenBank/DDBJ whole genome shotgun (WGS) entry which is preliminary data.</text>
</comment>
<dbReference type="Proteomes" id="UP001607302">
    <property type="component" value="Unassembled WGS sequence"/>
</dbReference>
<evidence type="ECO:0000313" key="3">
    <source>
        <dbReference type="Proteomes" id="UP001607302"/>
    </source>
</evidence>
<dbReference type="InterPro" id="IPR050091">
    <property type="entry name" value="PKS_NRPS_Biosynth_Enz"/>
</dbReference>
<dbReference type="CDD" id="cd00833">
    <property type="entry name" value="PKS"/>
    <property type="match status" value="1"/>
</dbReference>
<evidence type="ECO:0000313" key="2">
    <source>
        <dbReference type="EMBL" id="KAL2719278.1"/>
    </source>
</evidence>
<evidence type="ECO:0000259" key="1">
    <source>
        <dbReference type="PROSITE" id="PS52004"/>
    </source>
</evidence>
<dbReference type="PANTHER" id="PTHR43775:SF23">
    <property type="entry name" value="FATTY ACID SYNTHASE 3"/>
    <property type="match status" value="1"/>
</dbReference>
<name>A0ABD2AF74_VESSQ</name>
<gene>
    <name evidence="2" type="ORF">V1478_010740</name>
</gene>
<dbReference type="AlphaFoldDB" id="A0ABD2AF74"/>
<feature type="domain" description="Ketosynthase family 3 (KS3)" evidence="1">
    <location>
        <begin position="1"/>
        <end position="192"/>
    </location>
</feature>
<dbReference type="InterPro" id="IPR032821">
    <property type="entry name" value="PKS_assoc"/>
</dbReference>